<dbReference type="Proteomes" id="UP000306584">
    <property type="component" value="Unassembled WGS sequence"/>
</dbReference>
<comment type="similarity">
    <text evidence="1">Belongs to the glycosyl hydrolase 43 family.</text>
</comment>
<dbReference type="PANTHER" id="PTHR42812">
    <property type="entry name" value="BETA-XYLOSIDASE"/>
    <property type="match status" value="1"/>
</dbReference>
<evidence type="ECO:0000313" key="7">
    <source>
        <dbReference type="EMBL" id="THY30198.1"/>
    </source>
</evidence>
<evidence type="ECO:0000256" key="5">
    <source>
        <dbReference type="SAM" id="SignalP"/>
    </source>
</evidence>
<evidence type="ECO:0000259" key="6">
    <source>
        <dbReference type="Pfam" id="PF17851"/>
    </source>
</evidence>
<dbReference type="AlphaFoldDB" id="A0A4S9LLA6"/>
<feature type="chain" id="PRO_5020393937" description="Beta-xylosidase C-terminal Concanavalin A-like domain-containing protein" evidence="5">
    <location>
        <begin position="29"/>
        <end position="623"/>
    </location>
</feature>
<dbReference type="InterPro" id="IPR051795">
    <property type="entry name" value="Glycosyl_Hydrlase_43"/>
</dbReference>
<evidence type="ECO:0000256" key="2">
    <source>
        <dbReference type="ARBA" id="ARBA00022801"/>
    </source>
</evidence>
<evidence type="ECO:0000313" key="8">
    <source>
        <dbReference type="Proteomes" id="UP000306584"/>
    </source>
</evidence>
<evidence type="ECO:0000256" key="4">
    <source>
        <dbReference type="PIRSR" id="PIRSR606710-2"/>
    </source>
</evidence>
<evidence type="ECO:0000256" key="3">
    <source>
        <dbReference type="ARBA" id="ARBA00023295"/>
    </source>
</evidence>
<proteinExistence type="inferred from homology"/>
<dbReference type="Pfam" id="PF17851">
    <property type="entry name" value="GH43_C2"/>
    <property type="match status" value="1"/>
</dbReference>
<evidence type="ECO:0000256" key="1">
    <source>
        <dbReference type="ARBA" id="ARBA00009865"/>
    </source>
</evidence>
<dbReference type="SUPFAM" id="SSF49899">
    <property type="entry name" value="Concanavalin A-like lectins/glucanases"/>
    <property type="match status" value="1"/>
</dbReference>
<dbReference type="CDD" id="cd18833">
    <property type="entry name" value="GH43_PcXyl-like"/>
    <property type="match status" value="1"/>
</dbReference>
<feature type="site" description="Important for catalytic activity, responsible for pKa modulation of the active site Glu and correct orientation of both the proton donor and substrate" evidence="4">
    <location>
        <position position="164"/>
    </location>
</feature>
<feature type="domain" description="Beta-xylosidase C-terminal Concanavalin A-like" evidence="6">
    <location>
        <begin position="371"/>
        <end position="570"/>
    </location>
</feature>
<keyword evidence="3" id="KW-0326">Glycosidase</keyword>
<dbReference type="EMBL" id="QZBD01000090">
    <property type="protein sequence ID" value="THY30198.1"/>
    <property type="molecule type" value="Genomic_DNA"/>
</dbReference>
<dbReference type="Gene3D" id="2.60.120.200">
    <property type="match status" value="1"/>
</dbReference>
<gene>
    <name evidence="7" type="ORF">D6D01_03323</name>
</gene>
<dbReference type="Pfam" id="PF04616">
    <property type="entry name" value="Glyco_hydro_43"/>
    <property type="match status" value="1"/>
</dbReference>
<dbReference type="InterPro" id="IPR006710">
    <property type="entry name" value="Glyco_hydro_43"/>
</dbReference>
<accession>A0A4S9LLA6</accession>
<dbReference type="SUPFAM" id="SSF75005">
    <property type="entry name" value="Arabinanase/levansucrase/invertase"/>
    <property type="match status" value="1"/>
</dbReference>
<dbReference type="InterPro" id="IPR013320">
    <property type="entry name" value="ConA-like_dom_sf"/>
</dbReference>
<dbReference type="GO" id="GO:0005975">
    <property type="term" value="P:carbohydrate metabolic process"/>
    <property type="evidence" value="ECO:0007669"/>
    <property type="project" value="InterPro"/>
</dbReference>
<reference evidence="7 8" key="1">
    <citation type="submission" date="2018-10" db="EMBL/GenBank/DDBJ databases">
        <title>Fifty Aureobasidium pullulans genomes reveal a recombining polyextremotolerant generalist.</title>
        <authorList>
            <person name="Gostincar C."/>
            <person name="Turk M."/>
            <person name="Zajc J."/>
            <person name="Gunde-Cimerman N."/>
        </authorList>
    </citation>
    <scope>NUCLEOTIDE SEQUENCE [LARGE SCALE GENOMIC DNA]</scope>
    <source>
        <strain evidence="7 8">EXF-6604</strain>
    </source>
</reference>
<dbReference type="GO" id="GO:0004553">
    <property type="term" value="F:hydrolase activity, hydrolyzing O-glycosyl compounds"/>
    <property type="evidence" value="ECO:0007669"/>
    <property type="project" value="InterPro"/>
</dbReference>
<organism evidence="7 8">
    <name type="scientific">Aureobasidium pullulans</name>
    <name type="common">Black yeast</name>
    <name type="synonym">Pullularia pullulans</name>
    <dbReference type="NCBI Taxonomy" id="5580"/>
    <lineage>
        <taxon>Eukaryota</taxon>
        <taxon>Fungi</taxon>
        <taxon>Dikarya</taxon>
        <taxon>Ascomycota</taxon>
        <taxon>Pezizomycotina</taxon>
        <taxon>Dothideomycetes</taxon>
        <taxon>Dothideomycetidae</taxon>
        <taxon>Dothideales</taxon>
        <taxon>Saccotheciaceae</taxon>
        <taxon>Aureobasidium</taxon>
    </lineage>
</organism>
<keyword evidence="2" id="KW-0378">Hydrolase</keyword>
<name>A0A4S9LLA6_AURPU</name>
<comment type="caution">
    <text evidence="7">The sequence shown here is derived from an EMBL/GenBank/DDBJ whole genome shotgun (WGS) entry which is preliminary data.</text>
</comment>
<dbReference type="InterPro" id="IPR023296">
    <property type="entry name" value="Glyco_hydro_beta-prop_sf"/>
</dbReference>
<dbReference type="Gene3D" id="2.115.10.20">
    <property type="entry name" value="Glycosyl hydrolase domain, family 43"/>
    <property type="match status" value="1"/>
</dbReference>
<dbReference type="PANTHER" id="PTHR42812:SF17">
    <property type="entry name" value="BETA-XYLOSIDASE C-TERMINAL CONCANAVALIN A-LIKE DOMAIN-CONTAINING PROTEIN-RELATED"/>
    <property type="match status" value="1"/>
</dbReference>
<dbReference type="InterPro" id="IPR041542">
    <property type="entry name" value="GH43_C2"/>
</dbReference>
<sequence length="623" mass="68493">MLHYISTALSMKTSLISMFSLIAALAAAKTLNNETRVNPALPGWHSDPSCVFVPEQHNQVFCTASTFMLTSGLPVYASADLVNFKLVSHAMSRESQVPDFLESVPQSDGIWAATIRYHKGVFYIITVYKHNINNKSTGLIFNTTNIYDSRSWSDPIRYDAEYIDPDIFWDSDGTAYVTSAGLNLQRVDLTTAELSSPVNIYNGTAGGTFLEGPHMYKKDGYYYILAAEGGSGVNHTVIVARSRNITGPYESYQNNPVLTNRHTNEYFQNIGHADLFQDGQGHWWSAMLSWRSGPAALTYPMGREIMAGQLSLVRGVQSGWSLPCNRKIAGNNSFVNDPDNFVFAPNSSIPAHFGYWRWPDSESFKISPAGHPNTLELTPSNGSIHAGATNYIAGFDIHRFTLIMRRQTDTLFQYSVDVDFNPRAAEEETGVTAFLNQVQNINLGLVMLPINSADNTSSNSTLAPHLRFIVTSGGSLDKTQAPTTNIKVVPQAWVKDTIRLMVSAQNSTHYTFSASSATKPWESIVIGSAPGSLLSGGMGDFTGTLVGAYATTNGHGDNATAKAYISNWRYKALDKRSTMEFSFLQNQTSARMPSWSSCIIEEIAHLDEYLLEERTDVAIAGVS</sequence>
<keyword evidence="5" id="KW-0732">Signal</keyword>
<protein>
    <recommendedName>
        <fullName evidence="6">Beta-xylosidase C-terminal Concanavalin A-like domain-containing protein</fullName>
    </recommendedName>
</protein>
<feature type="signal peptide" evidence="5">
    <location>
        <begin position="1"/>
        <end position="28"/>
    </location>
</feature>